<reference evidence="1" key="1">
    <citation type="journal article" date="2020" name="Nature">
        <title>Giant virus diversity and host interactions through global metagenomics.</title>
        <authorList>
            <person name="Schulz F."/>
            <person name="Roux S."/>
            <person name="Paez-Espino D."/>
            <person name="Jungbluth S."/>
            <person name="Walsh D.A."/>
            <person name="Denef V.J."/>
            <person name="McMahon K.D."/>
            <person name="Konstantinidis K.T."/>
            <person name="Eloe-Fadrosh E.A."/>
            <person name="Kyrpides N.C."/>
            <person name="Woyke T."/>
        </authorList>
    </citation>
    <scope>NUCLEOTIDE SEQUENCE</scope>
    <source>
        <strain evidence="1">GVMAG-M-3300020166-18</strain>
    </source>
</reference>
<organism evidence="1">
    <name type="scientific">viral metagenome</name>
    <dbReference type="NCBI Taxonomy" id="1070528"/>
    <lineage>
        <taxon>unclassified sequences</taxon>
        <taxon>metagenomes</taxon>
        <taxon>organismal metagenomes</taxon>
    </lineage>
</organism>
<dbReference type="EMBL" id="MN739271">
    <property type="protein sequence ID" value="QHS96457.1"/>
    <property type="molecule type" value="Genomic_DNA"/>
</dbReference>
<dbReference type="AlphaFoldDB" id="A0A6C0BVV5"/>
<evidence type="ECO:0000313" key="1">
    <source>
        <dbReference type="EMBL" id="QHS96457.1"/>
    </source>
</evidence>
<evidence type="ECO:0008006" key="2">
    <source>
        <dbReference type="Google" id="ProtNLM"/>
    </source>
</evidence>
<protein>
    <recommendedName>
        <fullName evidence="2">DNA-directed RNA polymerase M/15kDa subunit domain-containing protein</fullName>
    </recommendedName>
</protein>
<proteinExistence type="predicted"/>
<name>A0A6C0BVV5_9ZZZZ</name>
<dbReference type="SUPFAM" id="SSF57783">
    <property type="entry name" value="Zinc beta-ribbon"/>
    <property type="match status" value="1"/>
</dbReference>
<dbReference type="Gene3D" id="2.20.25.10">
    <property type="match status" value="2"/>
</dbReference>
<sequence length="123" mass="14368">MNFCSKCDNMYYIRLSSPEENTLVHYCRNCGNEDSALSSNELSVSKIELKKTKQTQGIYINEYTKLDPTVPRIKDIDCPNNTCICNTSAEEENDILYVRYDDDNIRYIYMCCHCDTKWKSAEM</sequence>
<accession>A0A6C0BVV5</accession>